<dbReference type="RefSeq" id="WP_282534109.1">
    <property type="nucleotide sequence ID" value="NZ_JASCIS010000005.1"/>
</dbReference>
<keyword evidence="1 2" id="KW-0808">Transferase</keyword>
<dbReference type="InterPro" id="IPR044855">
    <property type="entry name" value="CoA-Trfase_III_dom3_sf"/>
</dbReference>
<evidence type="ECO:0000313" key="2">
    <source>
        <dbReference type="EMBL" id="MDI3418186.1"/>
    </source>
</evidence>
<dbReference type="SUPFAM" id="SSF89796">
    <property type="entry name" value="CoA-transferase family III (CaiB/BaiF)"/>
    <property type="match status" value="1"/>
</dbReference>
<name>A0ABT6SS30_9ACTN</name>
<gene>
    <name evidence="2" type="ORF">QIT00_06365</name>
</gene>
<dbReference type="EC" id="2.8.3.-" evidence="2"/>
<dbReference type="EMBL" id="JASCIS010000005">
    <property type="protein sequence ID" value="MDI3418186.1"/>
    <property type="molecule type" value="Genomic_DNA"/>
</dbReference>
<evidence type="ECO:0000313" key="3">
    <source>
        <dbReference type="Proteomes" id="UP001237105"/>
    </source>
</evidence>
<protein>
    <submittedName>
        <fullName evidence="2">CoA transferase</fullName>
        <ecNumber evidence="2">2.8.3.-</ecNumber>
    </submittedName>
</protein>
<dbReference type="GO" id="GO:0016740">
    <property type="term" value="F:transferase activity"/>
    <property type="evidence" value="ECO:0007669"/>
    <property type="project" value="UniProtKB-KW"/>
</dbReference>
<dbReference type="Gene3D" id="3.40.50.10540">
    <property type="entry name" value="Crotonobetainyl-coa:carnitine coa-transferase, domain 1"/>
    <property type="match status" value="1"/>
</dbReference>
<dbReference type="PANTHER" id="PTHR48207">
    <property type="entry name" value="SUCCINATE--HYDROXYMETHYLGLUTARATE COA-TRANSFERASE"/>
    <property type="match status" value="1"/>
</dbReference>
<accession>A0ABT6SS30</accession>
<dbReference type="InterPro" id="IPR023606">
    <property type="entry name" value="CoA-Trfase_III_dom_1_sf"/>
</dbReference>
<evidence type="ECO:0000256" key="1">
    <source>
        <dbReference type="ARBA" id="ARBA00022679"/>
    </source>
</evidence>
<dbReference type="InterPro" id="IPR003673">
    <property type="entry name" value="CoA-Trfase_fam_III"/>
</dbReference>
<dbReference type="GO" id="GO:0016491">
    <property type="term" value="F:oxidoreductase activity"/>
    <property type="evidence" value="ECO:0007669"/>
    <property type="project" value="UniProtKB-KW"/>
</dbReference>
<dbReference type="Pfam" id="PF02515">
    <property type="entry name" value="CoA_transf_3"/>
    <property type="match status" value="1"/>
</dbReference>
<dbReference type="Proteomes" id="UP001237105">
    <property type="component" value="Unassembled WGS sequence"/>
</dbReference>
<dbReference type="InterPro" id="IPR050483">
    <property type="entry name" value="CoA-transferase_III_domain"/>
</dbReference>
<sequence>MTKPLEGVRVIDFGQFIAAPAAAQLLGDMGADVIKIEPVGGEAARLIGVPGQAMLNAYSRNKRGLALDLKDPRGRQIAQELIAGADIVVQNLRPGVMQSLGLGAQTVRAQHPGIIYATVSGFGLHGPSRLRAGLDIAAQAESGIMWVTGEPDREPQKVGFQVVDSTTAYVCAQAVLGAYVRRLRTGHGDEVEVSLLEVALHLQAPNWGTYLLTGKEPVRTGNGQPALAPAADVMPTSDGALVVSAYSDAHFDRLCRLLGRPELGTDERFATNAARVRNRPEMLGELRPRFATMTTDEAMSLLADNGVVAGRINPYGRAMASPDAQASGIFIDVTDVAGQETTTLGSPWHLGSIPELSGNGAPELGQHTAEVLTELGYEPDAIHALEAAGVVRSFAADPAEAGARMASVR</sequence>
<keyword evidence="3" id="KW-1185">Reference proteome</keyword>
<organism evidence="2 3">
    <name type="scientific">Streptomyces luteolus</name>
    <dbReference type="NCBI Taxonomy" id="3043615"/>
    <lineage>
        <taxon>Bacteria</taxon>
        <taxon>Bacillati</taxon>
        <taxon>Actinomycetota</taxon>
        <taxon>Actinomycetes</taxon>
        <taxon>Kitasatosporales</taxon>
        <taxon>Streptomycetaceae</taxon>
        <taxon>Streptomyces</taxon>
    </lineage>
</organism>
<comment type="caution">
    <text evidence="2">The sequence shown here is derived from an EMBL/GenBank/DDBJ whole genome shotgun (WGS) entry which is preliminary data.</text>
</comment>
<dbReference type="Gene3D" id="3.30.1540.10">
    <property type="entry name" value="formyl-coa transferase, domain 3"/>
    <property type="match status" value="1"/>
</dbReference>
<reference evidence="2 3" key="1">
    <citation type="submission" date="2023-05" db="EMBL/GenBank/DDBJ databases">
        <title>Draft genome sequence of Streptomyces sp. B-S-A12 isolated from a cave soil in Thailand.</title>
        <authorList>
            <person name="Chamroensaksri N."/>
            <person name="Muangham S."/>
        </authorList>
    </citation>
    <scope>NUCLEOTIDE SEQUENCE [LARGE SCALE GENOMIC DNA]</scope>
    <source>
        <strain evidence="2 3">B-S-A12</strain>
    </source>
</reference>
<dbReference type="PANTHER" id="PTHR48207:SF3">
    <property type="entry name" value="SUCCINATE--HYDROXYMETHYLGLUTARATE COA-TRANSFERASE"/>
    <property type="match status" value="1"/>
</dbReference>
<proteinExistence type="predicted"/>
<keyword evidence="2" id="KW-0560">Oxidoreductase</keyword>